<keyword evidence="3" id="KW-1185">Reference proteome</keyword>
<evidence type="ECO:0000313" key="3">
    <source>
        <dbReference type="Proteomes" id="UP000250235"/>
    </source>
</evidence>
<reference evidence="2 3" key="1">
    <citation type="journal article" date="2015" name="Proc. Natl. Acad. Sci. U.S.A.">
        <title>The resurrection genome of Boea hygrometrica: A blueprint for survival of dehydration.</title>
        <authorList>
            <person name="Xiao L."/>
            <person name="Yang G."/>
            <person name="Zhang L."/>
            <person name="Yang X."/>
            <person name="Zhao S."/>
            <person name="Ji Z."/>
            <person name="Zhou Q."/>
            <person name="Hu M."/>
            <person name="Wang Y."/>
            <person name="Chen M."/>
            <person name="Xu Y."/>
            <person name="Jin H."/>
            <person name="Xiao X."/>
            <person name="Hu G."/>
            <person name="Bao F."/>
            <person name="Hu Y."/>
            <person name="Wan P."/>
            <person name="Li L."/>
            <person name="Deng X."/>
            <person name="Kuang T."/>
            <person name="Xiang C."/>
            <person name="Zhu J.K."/>
            <person name="Oliver M.J."/>
            <person name="He Y."/>
        </authorList>
    </citation>
    <scope>NUCLEOTIDE SEQUENCE [LARGE SCALE GENOMIC DNA]</scope>
    <source>
        <strain evidence="3">cv. XS01</strain>
    </source>
</reference>
<feature type="region of interest" description="Disordered" evidence="1">
    <location>
        <begin position="74"/>
        <end position="125"/>
    </location>
</feature>
<accession>A0A2Z7C4W2</accession>
<feature type="compositionally biased region" description="Basic and acidic residues" evidence="1">
    <location>
        <begin position="88"/>
        <end position="104"/>
    </location>
</feature>
<gene>
    <name evidence="2" type="ORF">F511_28300</name>
</gene>
<dbReference type="Proteomes" id="UP000250235">
    <property type="component" value="Unassembled WGS sequence"/>
</dbReference>
<feature type="compositionally biased region" description="Polar residues" evidence="1">
    <location>
        <begin position="115"/>
        <end position="124"/>
    </location>
</feature>
<dbReference type="EMBL" id="KV001285">
    <property type="protein sequence ID" value="KZV39275.1"/>
    <property type="molecule type" value="Genomic_DNA"/>
</dbReference>
<dbReference type="AlphaFoldDB" id="A0A2Z7C4W2"/>
<organism evidence="2 3">
    <name type="scientific">Dorcoceras hygrometricum</name>
    <dbReference type="NCBI Taxonomy" id="472368"/>
    <lineage>
        <taxon>Eukaryota</taxon>
        <taxon>Viridiplantae</taxon>
        <taxon>Streptophyta</taxon>
        <taxon>Embryophyta</taxon>
        <taxon>Tracheophyta</taxon>
        <taxon>Spermatophyta</taxon>
        <taxon>Magnoliopsida</taxon>
        <taxon>eudicotyledons</taxon>
        <taxon>Gunneridae</taxon>
        <taxon>Pentapetalae</taxon>
        <taxon>asterids</taxon>
        <taxon>lamiids</taxon>
        <taxon>Lamiales</taxon>
        <taxon>Gesneriaceae</taxon>
        <taxon>Didymocarpoideae</taxon>
        <taxon>Trichosporeae</taxon>
        <taxon>Loxocarpinae</taxon>
        <taxon>Dorcoceras</taxon>
    </lineage>
</organism>
<sequence>MMVAISAKLKINWAHVQFQTLVAMVSSPGKQSQGYAMHLSFLLEKLVKVDLAESVALHPLKVLKTKSVPTYLKKNQDASKSGQASKASVDKVDTAAEPKKENQVKKKLVVGSTAPPAQSLSETSSDADECPLAKLVVARLDSAMEKEVSKYLPLQVRPSTEQASNQPVMGVECPTDSGIYIYSSNSNDNKEHQVPDSSGLAIVQYKEQRANMEAASDFAQADADDQTYLKYESELFRQVFYRKMDEVVATVNTSQLALKANLVHKIDESHPYFAAEMTSVRSLAEMVNCLKELRDAKKGECGSSKKETSSLSLRSMFLL</sequence>
<name>A0A2Z7C4W2_9LAMI</name>
<evidence type="ECO:0000256" key="1">
    <source>
        <dbReference type="SAM" id="MobiDB-lite"/>
    </source>
</evidence>
<proteinExistence type="predicted"/>
<evidence type="ECO:0000313" key="2">
    <source>
        <dbReference type="EMBL" id="KZV39275.1"/>
    </source>
</evidence>
<protein>
    <submittedName>
        <fullName evidence="2">Photosystem II reaction center W protein, chloroplastic-like</fullName>
    </submittedName>
</protein>